<reference evidence="15" key="2">
    <citation type="submission" date="2015-01" db="EMBL/GenBank/DDBJ databases">
        <title>Evolutionary Origins and Diversification of the Mycorrhizal Mutualists.</title>
        <authorList>
            <consortium name="DOE Joint Genome Institute"/>
            <consortium name="Mycorrhizal Genomics Consortium"/>
            <person name="Kohler A."/>
            <person name="Kuo A."/>
            <person name="Nagy L.G."/>
            <person name="Floudas D."/>
            <person name="Copeland A."/>
            <person name="Barry K.W."/>
            <person name="Cichocki N."/>
            <person name="Veneault-Fourrey C."/>
            <person name="LaButti K."/>
            <person name="Lindquist E.A."/>
            <person name="Lipzen A."/>
            <person name="Lundell T."/>
            <person name="Morin E."/>
            <person name="Murat C."/>
            <person name="Riley R."/>
            <person name="Ohm R."/>
            <person name="Sun H."/>
            <person name="Tunlid A."/>
            <person name="Henrissat B."/>
            <person name="Grigoriev I.V."/>
            <person name="Hibbett D.S."/>
            <person name="Martin F."/>
        </authorList>
    </citation>
    <scope>NUCLEOTIDE SEQUENCE [LARGE SCALE GENOMIC DNA]</scope>
    <source>
        <strain evidence="15">MAFF 305830</strain>
    </source>
</reference>
<dbReference type="InterPro" id="IPR027417">
    <property type="entry name" value="P-loop_NTPase"/>
</dbReference>
<reference evidence="14 15" key="1">
    <citation type="submission" date="2014-04" db="EMBL/GenBank/DDBJ databases">
        <authorList>
            <consortium name="DOE Joint Genome Institute"/>
            <person name="Kuo A."/>
            <person name="Zuccaro A."/>
            <person name="Kohler A."/>
            <person name="Nagy L.G."/>
            <person name="Floudas D."/>
            <person name="Copeland A."/>
            <person name="Barry K.W."/>
            <person name="Cichocki N."/>
            <person name="Veneault-Fourrey C."/>
            <person name="LaButti K."/>
            <person name="Lindquist E.A."/>
            <person name="Lipzen A."/>
            <person name="Lundell T."/>
            <person name="Morin E."/>
            <person name="Murat C."/>
            <person name="Sun H."/>
            <person name="Tunlid A."/>
            <person name="Henrissat B."/>
            <person name="Grigoriev I.V."/>
            <person name="Hibbett D.S."/>
            <person name="Martin F."/>
            <person name="Nordberg H.P."/>
            <person name="Cantor M.N."/>
            <person name="Hua S.X."/>
        </authorList>
    </citation>
    <scope>NUCLEOTIDE SEQUENCE [LARGE SCALE GENOMIC DNA]</scope>
    <source>
        <strain evidence="14 15">MAFF 305830</strain>
    </source>
</reference>
<evidence type="ECO:0000256" key="6">
    <source>
        <dbReference type="ARBA" id="ARBA00023235"/>
    </source>
</evidence>
<evidence type="ECO:0000256" key="2">
    <source>
        <dbReference type="ARBA" id="ARBA00022741"/>
    </source>
</evidence>
<dbReference type="InterPro" id="IPR057842">
    <property type="entry name" value="WH_MER3"/>
</dbReference>
<dbReference type="SUPFAM" id="SSF52540">
    <property type="entry name" value="P-loop containing nucleoside triphosphate hydrolases"/>
    <property type="match status" value="1"/>
</dbReference>
<organism evidence="14 15">
    <name type="scientific">Serendipita vermifera MAFF 305830</name>
    <dbReference type="NCBI Taxonomy" id="933852"/>
    <lineage>
        <taxon>Eukaryota</taxon>
        <taxon>Fungi</taxon>
        <taxon>Dikarya</taxon>
        <taxon>Basidiomycota</taxon>
        <taxon>Agaricomycotina</taxon>
        <taxon>Agaricomycetes</taxon>
        <taxon>Sebacinales</taxon>
        <taxon>Serendipitaceae</taxon>
        <taxon>Serendipita</taxon>
    </lineage>
</organism>
<dbReference type="GO" id="GO:0043138">
    <property type="term" value="F:3'-5' DNA helicase activity"/>
    <property type="evidence" value="ECO:0007669"/>
    <property type="project" value="UniProtKB-EC"/>
</dbReference>
<keyword evidence="3" id="KW-0378">Hydrolase</keyword>
<dbReference type="OrthoDB" id="5575at2759"/>
<evidence type="ECO:0000256" key="3">
    <source>
        <dbReference type="ARBA" id="ARBA00022801"/>
    </source>
</evidence>
<evidence type="ECO:0000256" key="11">
    <source>
        <dbReference type="SAM" id="MobiDB-lite"/>
    </source>
</evidence>
<evidence type="ECO:0000313" key="14">
    <source>
        <dbReference type="EMBL" id="KIM31088.1"/>
    </source>
</evidence>
<dbReference type="PROSITE" id="PS51192">
    <property type="entry name" value="HELICASE_ATP_BIND_1"/>
    <property type="match status" value="1"/>
</dbReference>
<sequence>MDSEQETYEDYYDYIDQDGGFNIPNLDRSSATIERDPYPYDTAVPESSLQAATPQYFSVYKNGLRDAYYEKGVSPQLDGAAIMSRSAHRGQTTPESIGPLQQHGIQWNLSRSSTRTNLHPTDSLVSDHSAQPEAIENIRLIPTSYLPDKYLAFFPFGVFNAVQSSCYSRLLKDEENMIISAPTGSGKTVLFELAMIRFLEVGGSDDDRCIYIAPTKALCSEKYRDWSQKFQSIGINCCEMTGDSESHGKGAWAEARNAKIIITTPEKLDSLSRNWGDHEAIFGTIKLICVDEVHLLGDSRGSTLEACLSRMKMRAQSRFILVSATVPNAFDVASWIGSRDKSGPSLCLKFGDEYRPCKLTKHVYGFARNTLNSFQFDRTLNSKIFGILQRHCQGKPTLIFCPTRKGVTSTAEHLLKDYKEAQHKTGSLPWTPSEEEWAFSHASLQHAGLAKMGVGVHHAGLSTEDRRLTETGFLNGKLFFIVATSTLAVGVNLPCHTVIIKGTEMWDGVQLKGYADVDMVQMMGRAGRPQFDREGVAIIMCDMEQKRKYDRMDSNLSTLESCLHLSLPEHLNSEIVLGSVINFETAREWLRNTFLFKRIQANPSHYGISRGSEWQTWEVYFDALVGEALDRLKMNKLVTNEIGGHMSATEFGVIASRAYVKHASMNAIIGLPDNATKKDILLAISQASEFKDIRLRQGERMIYNKLCQHPDMRFELKKVEKPHEKIFVLLQARALLGGISLSAPEYKNSDSILHLEALTVYKHAVRLMSCVVEAAIIRRASGVLKCSLELCLKAKAWEDRPIVLRQLESIGEKSIQVLASHGITNIANLRKVKPHQIETWLNRNPPFGKALLASADSFPCCSITIGEVEAHHPTGPNQPVAVSLEITCRAEVGVLSKPKGPRMRPVTVSILTCTSDLDFLDYRRVPLKALLRGEKTFKLHVELRKPSQSVEVYMSPDAYAGVGVMQTYQPNIPRSRFPVPDTRPQYDQNPLLTDENEASRLIPNQKDETTKKDISRAGHEMLSNGQYACGHRCRDKGSCHHRCCQEGLSKPPRSGRSIQKEGPDSKTHSSKPRTKDVPGQRSLLQQLDDLHNHTQKKTKFKESARLTMTRTHESKEIDIANDDESIPDVEELLKDKETLAQKDRFDFSDEEMEAAMADLPSPKLIVSTLANNGLKRRRSTDEGDPGPDIKRRKMQVQTSAPSKRPKQQRTQNSPQVIDLVSSSESSPTMISASNETPPRQADVGSPNTPLFLPSSPRPLEEPGPLSATMFKGQSDSDLWAQMDYAEDEMDFHLDPKLFEAEPEDPAEVVSMKPDVEGTSHSGVVMQQGLVQGNTELFDVGKEGQVPPTEKEGRETLFDGLDVDDDAAFDSFFSGVEIV</sequence>
<dbReference type="Gene3D" id="3.40.50.300">
    <property type="entry name" value="P-loop containing nucleotide triphosphate hydrolases"/>
    <property type="match status" value="2"/>
</dbReference>
<dbReference type="PANTHER" id="PTHR47835:SF3">
    <property type="entry name" value="HELICASE FOR MEIOSIS 1"/>
    <property type="match status" value="1"/>
</dbReference>
<dbReference type="Pfam" id="PF23445">
    <property type="entry name" value="WHD_SNRNP200"/>
    <property type="match status" value="1"/>
</dbReference>
<comment type="catalytic activity">
    <reaction evidence="10">
        <text>ATP + H2O = ADP + phosphate + H(+)</text>
        <dbReference type="Rhea" id="RHEA:13065"/>
        <dbReference type="ChEBI" id="CHEBI:15377"/>
        <dbReference type="ChEBI" id="CHEBI:15378"/>
        <dbReference type="ChEBI" id="CHEBI:30616"/>
        <dbReference type="ChEBI" id="CHEBI:43474"/>
        <dbReference type="ChEBI" id="CHEBI:456216"/>
        <dbReference type="EC" id="5.6.2.4"/>
    </reaction>
</comment>
<dbReference type="CDD" id="cd18795">
    <property type="entry name" value="SF2_C_Ski2"/>
    <property type="match status" value="1"/>
</dbReference>
<feature type="domain" description="Helicase ATP-binding" evidence="12">
    <location>
        <begin position="168"/>
        <end position="344"/>
    </location>
</feature>
<dbReference type="SUPFAM" id="SSF158702">
    <property type="entry name" value="Sec63 N-terminal domain-like"/>
    <property type="match status" value="1"/>
</dbReference>
<accession>A0A0C2WYF7</accession>
<dbReference type="GO" id="GO:0051321">
    <property type="term" value="P:meiotic cell cycle"/>
    <property type="evidence" value="ECO:0007669"/>
    <property type="project" value="UniProtKB-KW"/>
</dbReference>
<name>A0A0C2WYF7_SERVB</name>
<evidence type="ECO:0000256" key="4">
    <source>
        <dbReference type="ARBA" id="ARBA00022806"/>
    </source>
</evidence>
<evidence type="ECO:0000259" key="13">
    <source>
        <dbReference type="PROSITE" id="PS51194"/>
    </source>
</evidence>
<dbReference type="PANTHER" id="PTHR47835">
    <property type="entry name" value="HFM1, ATP DEPENDENT DNA HELICASE HOMOLOG"/>
    <property type="match status" value="1"/>
</dbReference>
<dbReference type="SMART" id="SM00490">
    <property type="entry name" value="HELICc"/>
    <property type="match status" value="1"/>
</dbReference>
<keyword evidence="7" id="KW-0469">Meiosis</keyword>
<dbReference type="SMART" id="SM00487">
    <property type="entry name" value="DEXDc"/>
    <property type="match status" value="1"/>
</dbReference>
<dbReference type="GO" id="GO:0003676">
    <property type="term" value="F:nucleic acid binding"/>
    <property type="evidence" value="ECO:0007669"/>
    <property type="project" value="InterPro"/>
</dbReference>
<dbReference type="InterPro" id="IPR001650">
    <property type="entry name" value="Helicase_C-like"/>
</dbReference>
<dbReference type="SUPFAM" id="SSF46785">
    <property type="entry name" value="Winged helix' DNA-binding domain"/>
    <property type="match status" value="1"/>
</dbReference>
<dbReference type="Gene3D" id="1.10.3380.10">
    <property type="entry name" value="Sec63 N-terminal domain-like domain"/>
    <property type="match status" value="1"/>
</dbReference>
<keyword evidence="4" id="KW-0347">Helicase</keyword>
<dbReference type="Gene3D" id="1.10.10.10">
    <property type="entry name" value="Winged helix-like DNA-binding domain superfamily/Winged helix DNA-binding domain"/>
    <property type="match status" value="1"/>
</dbReference>
<evidence type="ECO:0000256" key="9">
    <source>
        <dbReference type="ARBA" id="ARBA00034808"/>
    </source>
</evidence>
<keyword evidence="5" id="KW-0067">ATP-binding</keyword>
<dbReference type="EC" id="5.6.2.4" evidence="9"/>
<keyword evidence="2" id="KW-0547">Nucleotide-binding</keyword>
<evidence type="ECO:0000259" key="12">
    <source>
        <dbReference type="PROSITE" id="PS51192"/>
    </source>
</evidence>
<gene>
    <name evidence="14" type="ORF">M408DRAFT_21868</name>
</gene>
<evidence type="ECO:0000256" key="8">
    <source>
        <dbReference type="ARBA" id="ARBA00034617"/>
    </source>
</evidence>
<dbReference type="STRING" id="933852.A0A0C2WYF7"/>
<feature type="region of interest" description="Disordered" evidence="11">
    <location>
        <begin position="985"/>
        <end position="1013"/>
    </location>
</feature>
<dbReference type="Pfam" id="PF02889">
    <property type="entry name" value="Sec63"/>
    <property type="match status" value="1"/>
</dbReference>
<dbReference type="InterPro" id="IPR036390">
    <property type="entry name" value="WH_DNA-bd_sf"/>
</dbReference>
<dbReference type="Pfam" id="PF00270">
    <property type="entry name" value="DEAD"/>
    <property type="match status" value="1"/>
</dbReference>
<evidence type="ECO:0000313" key="15">
    <source>
        <dbReference type="Proteomes" id="UP000054097"/>
    </source>
</evidence>
<evidence type="ECO:0000256" key="5">
    <source>
        <dbReference type="ARBA" id="ARBA00022840"/>
    </source>
</evidence>
<dbReference type="HOGENOM" id="CLU_000335_0_4_1"/>
<dbReference type="InterPro" id="IPR004179">
    <property type="entry name" value="Sec63-dom"/>
</dbReference>
<keyword evidence="6" id="KW-0413">Isomerase</keyword>
<dbReference type="EMBL" id="KN824283">
    <property type="protein sequence ID" value="KIM31088.1"/>
    <property type="molecule type" value="Genomic_DNA"/>
</dbReference>
<dbReference type="PROSITE" id="PS51194">
    <property type="entry name" value="HELICASE_CTER"/>
    <property type="match status" value="1"/>
</dbReference>
<feature type="compositionally biased region" description="Basic and acidic residues" evidence="11">
    <location>
        <begin position="1058"/>
        <end position="1078"/>
    </location>
</feature>
<dbReference type="Proteomes" id="UP000054097">
    <property type="component" value="Unassembled WGS sequence"/>
</dbReference>
<dbReference type="FunFam" id="1.10.10.10:FF:000012">
    <property type="entry name" value="U5 small nuclear ribonucleoprotein helicase"/>
    <property type="match status" value="1"/>
</dbReference>
<dbReference type="InterPro" id="IPR011545">
    <property type="entry name" value="DEAD/DEAH_box_helicase_dom"/>
</dbReference>
<dbReference type="GO" id="GO:0016787">
    <property type="term" value="F:hydrolase activity"/>
    <property type="evidence" value="ECO:0007669"/>
    <property type="project" value="UniProtKB-KW"/>
</dbReference>
<evidence type="ECO:0000256" key="7">
    <source>
        <dbReference type="ARBA" id="ARBA00023254"/>
    </source>
</evidence>
<comment type="catalytic activity">
    <reaction evidence="8">
        <text>Couples ATP hydrolysis with the unwinding of duplex DNA by translocating in the 3'-5' direction.</text>
        <dbReference type="EC" id="5.6.2.4"/>
    </reaction>
</comment>
<keyword evidence="15" id="KW-1185">Reference proteome</keyword>
<feature type="compositionally biased region" description="Polar residues" evidence="11">
    <location>
        <begin position="1208"/>
        <end position="1237"/>
    </location>
</feature>
<comment type="similarity">
    <text evidence="1">Belongs to the helicase family. SKI2 subfamily.</text>
</comment>
<proteinExistence type="inferred from homology"/>
<dbReference type="InterPro" id="IPR014001">
    <property type="entry name" value="Helicase_ATP-bd"/>
</dbReference>
<dbReference type="GO" id="GO:0005524">
    <property type="term" value="F:ATP binding"/>
    <property type="evidence" value="ECO:0007669"/>
    <property type="project" value="UniProtKB-KW"/>
</dbReference>
<dbReference type="InterPro" id="IPR052247">
    <property type="entry name" value="Meiotic_Crossover_Helicase"/>
</dbReference>
<feature type="region of interest" description="Disordered" evidence="11">
    <location>
        <begin position="1040"/>
        <end position="1080"/>
    </location>
</feature>
<protein>
    <recommendedName>
        <fullName evidence="9">DNA 3'-5' helicase</fullName>
        <ecNumber evidence="9">5.6.2.4</ecNumber>
    </recommendedName>
</protein>
<evidence type="ECO:0000256" key="10">
    <source>
        <dbReference type="ARBA" id="ARBA00048988"/>
    </source>
</evidence>
<dbReference type="Pfam" id="PF00271">
    <property type="entry name" value="Helicase_C"/>
    <property type="match status" value="1"/>
</dbReference>
<dbReference type="InterPro" id="IPR036388">
    <property type="entry name" value="WH-like_DNA-bd_sf"/>
</dbReference>
<feature type="domain" description="Helicase C-terminal" evidence="13">
    <location>
        <begin position="379"/>
        <end position="575"/>
    </location>
</feature>
<dbReference type="SMART" id="SM00973">
    <property type="entry name" value="Sec63"/>
    <property type="match status" value="1"/>
</dbReference>
<feature type="region of interest" description="Disordered" evidence="11">
    <location>
        <begin position="1170"/>
        <end position="1262"/>
    </location>
</feature>
<evidence type="ECO:0000256" key="1">
    <source>
        <dbReference type="ARBA" id="ARBA00010140"/>
    </source>
</evidence>